<evidence type="ECO:0008006" key="3">
    <source>
        <dbReference type="Google" id="ProtNLM"/>
    </source>
</evidence>
<sequence length="66" mass="8116">MMEGTKMGSLYRYFQKSEVEREMKRHNAIQQLRQMGINEFKGQRIDEFDYEELKWILAVERAKRDE</sequence>
<proteinExistence type="predicted"/>
<dbReference type="KEGG" id="gtn:GTNG_2845"/>
<dbReference type="Proteomes" id="UP000001578">
    <property type="component" value="Chromosome"/>
</dbReference>
<organism evidence="1 2">
    <name type="scientific">Geobacillus thermodenitrificans (strain NG80-2)</name>
    <dbReference type="NCBI Taxonomy" id="420246"/>
    <lineage>
        <taxon>Bacteria</taxon>
        <taxon>Bacillati</taxon>
        <taxon>Bacillota</taxon>
        <taxon>Bacilli</taxon>
        <taxon>Bacillales</taxon>
        <taxon>Anoxybacillaceae</taxon>
        <taxon>Geobacillus</taxon>
    </lineage>
</organism>
<reference evidence="1 2" key="1">
    <citation type="journal article" date="2007" name="Proc. Natl. Acad. Sci. U.S.A.">
        <title>Genome and proteome of long-chain alkane degrading Geobacillus thermodenitrificans NG80-2 isolated from a deep-subsurface oil reservoir.</title>
        <authorList>
            <person name="Feng L."/>
            <person name="Wang W."/>
            <person name="Cheng J."/>
            <person name="Ren Y."/>
            <person name="Zhao G."/>
            <person name="Gao C."/>
            <person name="Tang Y."/>
            <person name="Liu X."/>
            <person name="Han W."/>
            <person name="Peng X."/>
            <person name="Liu R."/>
            <person name="Wang L."/>
        </authorList>
    </citation>
    <scope>NUCLEOTIDE SEQUENCE [LARGE SCALE GENOMIC DNA]</scope>
    <source>
        <strain evidence="1 2">NG80-2</strain>
    </source>
</reference>
<evidence type="ECO:0000313" key="2">
    <source>
        <dbReference type="Proteomes" id="UP000001578"/>
    </source>
</evidence>
<gene>
    <name evidence="1" type="ordered locus">GTNG_2845</name>
</gene>
<protein>
    <recommendedName>
        <fullName evidence="3">Fur-regulated basic protein FbpA</fullName>
    </recommendedName>
</protein>
<dbReference type="AlphaFoldDB" id="A4IS86"/>
<dbReference type="HOGENOM" id="CLU_2934957_0_0_9"/>
<name>A4IS86_GEOTN</name>
<dbReference type="EMBL" id="CP000557">
    <property type="protein sequence ID" value="ABO68190.1"/>
    <property type="molecule type" value="Genomic_DNA"/>
</dbReference>
<evidence type="ECO:0000313" key="1">
    <source>
        <dbReference type="EMBL" id="ABO68190.1"/>
    </source>
</evidence>
<accession>A4IS86</accession>